<dbReference type="EMBL" id="KN847476">
    <property type="protein sequence ID" value="KIX08703.1"/>
    <property type="molecule type" value="Genomic_DNA"/>
</dbReference>
<dbReference type="STRING" id="1442369.A0A0D2HDR8"/>
<gene>
    <name evidence="1" type="ORF">Z518_03360</name>
</gene>
<dbReference type="Proteomes" id="UP000053617">
    <property type="component" value="Unassembled WGS sequence"/>
</dbReference>
<dbReference type="HOGENOM" id="CLU_1475913_0_0_1"/>
<proteinExistence type="predicted"/>
<keyword evidence="2" id="KW-1185">Reference proteome</keyword>
<dbReference type="GeneID" id="25291431"/>
<accession>A0A0D2HDR8</accession>
<reference evidence="1 2" key="1">
    <citation type="submission" date="2015-01" db="EMBL/GenBank/DDBJ databases">
        <title>The Genome Sequence of Rhinocladiella mackenzie CBS 650.93.</title>
        <authorList>
            <consortium name="The Broad Institute Genomics Platform"/>
            <person name="Cuomo C."/>
            <person name="de Hoog S."/>
            <person name="Gorbushina A."/>
            <person name="Stielow B."/>
            <person name="Teixiera M."/>
            <person name="Abouelleil A."/>
            <person name="Chapman S.B."/>
            <person name="Priest M."/>
            <person name="Young S.K."/>
            <person name="Wortman J."/>
            <person name="Nusbaum C."/>
            <person name="Birren B."/>
        </authorList>
    </citation>
    <scope>NUCLEOTIDE SEQUENCE [LARGE SCALE GENOMIC DNA]</scope>
    <source>
        <strain evidence="1 2">CBS 650.93</strain>
    </source>
</reference>
<sequence length="183" mass="21309">MDEAPVEAQDQPGMRSLEFRHISAKYNLAISQQNNIEENVVASKRLKEDKINRKSEAEDLPSGLSQLTYIKHEEYIIITTYIDQNLQDELLEHTKKLKERKLITGPYLKETKIITTPTPNDNIIKKGERMYVVREKSRELDDSGSDDSLDDLLKRFTNLSEQERTNLPSYPKENGFRSSWMFT</sequence>
<evidence type="ECO:0000313" key="2">
    <source>
        <dbReference type="Proteomes" id="UP000053617"/>
    </source>
</evidence>
<name>A0A0D2HDR8_9EURO</name>
<dbReference type="AlphaFoldDB" id="A0A0D2HDR8"/>
<protein>
    <submittedName>
        <fullName evidence="1">Uncharacterized protein</fullName>
    </submittedName>
</protein>
<dbReference type="RefSeq" id="XP_013275839.1">
    <property type="nucleotide sequence ID" value="XM_013420385.1"/>
</dbReference>
<evidence type="ECO:0000313" key="1">
    <source>
        <dbReference type="EMBL" id="KIX08703.1"/>
    </source>
</evidence>
<dbReference type="OrthoDB" id="6133115at2759"/>
<organism evidence="1 2">
    <name type="scientific">Rhinocladiella mackenziei CBS 650.93</name>
    <dbReference type="NCBI Taxonomy" id="1442369"/>
    <lineage>
        <taxon>Eukaryota</taxon>
        <taxon>Fungi</taxon>
        <taxon>Dikarya</taxon>
        <taxon>Ascomycota</taxon>
        <taxon>Pezizomycotina</taxon>
        <taxon>Eurotiomycetes</taxon>
        <taxon>Chaetothyriomycetidae</taxon>
        <taxon>Chaetothyriales</taxon>
        <taxon>Herpotrichiellaceae</taxon>
        <taxon>Rhinocladiella</taxon>
    </lineage>
</organism>
<dbReference type="VEuPathDB" id="FungiDB:Z518_03360"/>